<dbReference type="PANTHER" id="PTHR13393:SF0">
    <property type="entry name" value="RNA N6-ADENOSINE-METHYLTRANSFERASE METTL16"/>
    <property type="match status" value="1"/>
</dbReference>
<keyword evidence="2 6" id="KW-0698">rRNA processing</keyword>
<keyword evidence="4 6" id="KW-0808">Transferase</keyword>
<evidence type="ECO:0000256" key="7">
    <source>
        <dbReference type="SAM" id="MobiDB-lite"/>
    </source>
</evidence>
<dbReference type="PANTHER" id="PTHR13393">
    <property type="entry name" value="SAM-DEPENDENT METHYLTRANSFERASE"/>
    <property type="match status" value="1"/>
</dbReference>
<evidence type="ECO:0000256" key="6">
    <source>
        <dbReference type="HAMAP-Rule" id="MF_01848"/>
    </source>
</evidence>
<accession>A0ABP8JLH9</accession>
<comment type="function">
    <text evidence="6">Specifically methylates the adenine in position 1618 of 23S rRNA.</text>
</comment>
<dbReference type="RefSeq" id="WP_345227725.1">
    <property type="nucleotide sequence ID" value="NZ_BAABHA010000015.1"/>
</dbReference>
<comment type="similarity">
    <text evidence="6">Belongs to the methyltransferase superfamily. METTL16/RlmF family.</text>
</comment>
<keyword evidence="5 6" id="KW-0949">S-adenosyl-L-methionine</keyword>
<evidence type="ECO:0000256" key="3">
    <source>
        <dbReference type="ARBA" id="ARBA00022603"/>
    </source>
</evidence>
<dbReference type="PIRSF" id="PIRSF029038">
    <property type="entry name" value="Mtase_YbiN_prd"/>
    <property type="match status" value="1"/>
</dbReference>
<protein>
    <recommendedName>
        <fullName evidence="6">Ribosomal RNA large subunit methyltransferase F</fullName>
        <ecNumber evidence="6">2.1.1.181</ecNumber>
    </recommendedName>
    <alternativeName>
        <fullName evidence="6">23S rRNA mA1618 methyltransferase</fullName>
    </alternativeName>
    <alternativeName>
        <fullName evidence="6">rRNA adenine N-6-methyltransferase</fullName>
    </alternativeName>
</protein>
<comment type="subcellular location">
    <subcellularLocation>
        <location evidence="6">Cytoplasm</location>
    </subcellularLocation>
</comment>
<evidence type="ECO:0000256" key="2">
    <source>
        <dbReference type="ARBA" id="ARBA00022552"/>
    </source>
</evidence>
<dbReference type="EMBL" id="BAABHA010000015">
    <property type="protein sequence ID" value="GAA4392706.1"/>
    <property type="molecule type" value="Genomic_DNA"/>
</dbReference>
<sequence>MTQPPKDFAADKEGLHPRNRHRDRYDFPQLIGTSPELGPFVAVNAYGDASIDFANPDAVKALNRALLKHFYGIQNWDIPAGYLAPPIPGRADYVHYLADLLASANEGVAVKGKSIRVLDVGVGANCIYPIVGHREYGWRFVGTDADPVAVRMAKQIVASNSGISGAVDIRLQLSSADIFSGVVKPAEVFDLTMCNPPFHGSAAEAEAGTRRKEQNLGTAKGPKPVPTFGGQSNELWYPGGEATFLWRMAEDSALMRNRCFWFTTLVSKKETLPGLYKSLKKLGATEVRTIGMSQGHKVSRLVAWTFLDEAQQQEWRTKRWTPTGSATAPPAV</sequence>
<dbReference type="Gene3D" id="3.40.50.150">
    <property type="entry name" value="Vaccinia Virus protein VP39"/>
    <property type="match status" value="1"/>
</dbReference>
<dbReference type="NCBIfam" id="NF008725">
    <property type="entry name" value="PRK11727.1"/>
    <property type="match status" value="1"/>
</dbReference>
<evidence type="ECO:0000256" key="5">
    <source>
        <dbReference type="ARBA" id="ARBA00022691"/>
    </source>
</evidence>
<gene>
    <name evidence="6 8" type="primary">rlmF</name>
    <name evidence="8" type="ORF">GCM10023186_43550</name>
</gene>
<evidence type="ECO:0000313" key="8">
    <source>
        <dbReference type="EMBL" id="GAA4392706.1"/>
    </source>
</evidence>
<dbReference type="SUPFAM" id="SSF53335">
    <property type="entry name" value="S-adenosyl-L-methionine-dependent methyltransferases"/>
    <property type="match status" value="1"/>
</dbReference>
<evidence type="ECO:0000256" key="4">
    <source>
        <dbReference type="ARBA" id="ARBA00022679"/>
    </source>
</evidence>
<organism evidence="8 9">
    <name type="scientific">Hymenobacter koreensis</name>
    <dbReference type="NCBI Taxonomy" id="1084523"/>
    <lineage>
        <taxon>Bacteria</taxon>
        <taxon>Pseudomonadati</taxon>
        <taxon>Bacteroidota</taxon>
        <taxon>Cytophagia</taxon>
        <taxon>Cytophagales</taxon>
        <taxon>Hymenobacteraceae</taxon>
        <taxon>Hymenobacter</taxon>
    </lineage>
</organism>
<dbReference type="Pfam" id="PF05971">
    <property type="entry name" value="Methyltransf_10"/>
    <property type="match status" value="1"/>
</dbReference>
<name>A0ABP8JLH9_9BACT</name>
<feature type="region of interest" description="Disordered" evidence="7">
    <location>
        <begin position="1"/>
        <end position="24"/>
    </location>
</feature>
<dbReference type="EC" id="2.1.1.181" evidence="6"/>
<dbReference type="InterPro" id="IPR016909">
    <property type="entry name" value="rRNA_lsu_MeTfrase_F"/>
</dbReference>
<comment type="catalytic activity">
    <reaction evidence="6">
        <text>adenosine(1618) in 23S rRNA + S-adenosyl-L-methionine = N(6)-methyladenosine(1618) in 23S rRNA + S-adenosyl-L-homocysteine + H(+)</text>
        <dbReference type="Rhea" id="RHEA:16497"/>
        <dbReference type="Rhea" id="RHEA-COMP:10229"/>
        <dbReference type="Rhea" id="RHEA-COMP:10231"/>
        <dbReference type="ChEBI" id="CHEBI:15378"/>
        <dbReference type="ChEBI" id="CHEBI:57856"/>
        <dbReference type="ChEBI" id="CHEBI:59789"/>
        <dbReference type="ChEBI" id="CHEBI:74411"/>
        <dbReference type="ChEBI" id="CHEBI:74449"/>
        <dbReference type="EC" id="2.1.1.181"/>
    </reaction>
</comment>
<evidence type="ECO:0000313" key="9">
    <source>
        <dbReference type="Proteomes" id="UP001500454"/>
    </source>
</evidence>
<keyword evidence="9" id="KW-1185">Reference proteome</keyword>
<dbReference type="HAMAP" id="MF_01848">
    <property type="entry name" value="23SrRNA_methyltr_F"/>
    <property type="match status" value="1"/>
</dbReference>
<dbReference type="Proteomes" id="UP001500454">
    <property type="component" value="Unassembled WGS sequence"/>
</dbReference>
<reference evidence="9" key="1">
    <citation type="journal article" date="2019" name="Int. J. Syst. Evol. Microbiol.">
        <title>The Global Catalogue of Microorganisms (GCM) 10K type strain sequencing project: providing services to taxonomists for standard genome sequencing and annotation.</title>
        <authorList>
            <consortium name="The Broad Institute Genomics Platform"/>
            <consortium name="The Broad Institute Genome Sequencing Center for Infectious Disease"/>
            <person name="Wu L."/>
            <person name="Ma J."/>
        </authorList>
    </citation>
    <scope>NUCLEOTIDE SEQUENCE [LARGE SCALE GENOMIC DNA]</scope>
    <source>
        <strain evidence="9">JCM 17924</strain>
    </source>
</reference>
<keyword evidence="3 6" id="KW-0489">Methyltransferase</keyword>
<dbReference type="CDD" id="cd02440">
    <property type="entry name" value="AdoMet_MTases"/>
    <property type="match status" value="1"/>
</dbReference>
<dbReference type="InterPro" id="IPR029063">
    <property type="entry name" value="SAM-dependent_MTases_sf"/>
</dbReference>
<keyword evidence="1 6" id="KW-0963">Cytoplasm</keyword>
<comment type="caution">
    <text evidence="8">The sequence shown here is derived from an EMBL/GenBank/DDBJ whole genome shotgun (WGS) entry which is preliminary data.</text>
</comment>
<proteinExistence type="inferred from homology"/>
<evidence type="ECO:0000256" key="1">
    <source>
        <dbReference type="ARBA" id="ARBA00022490"/>
    </source>
</evidence>
<feature type="region of interest" description="Disordered" evidence="7">
    <location>
        <begin position="203"/>
        <end position="232"/>
    </location>
</feature>
<dbReference type="InterPro" id="IPR010286">
    <property type="entry name" value="METTL16/RlmF"/>
</dbReference>